<evidence type="ECO:0008006" key="3">
    <source>
        <dbReference type="Google" id="ProtNLM"/>
    </source>
</evidence>
<dbReference type="EMBL" id="JAFFPU010000064">
    <property type="protein sequence ID" value="MBM9578635.1"/>
    <property type="molecule type" value="Genomic_DNA"/>
</dbReference>
<organism evidence="1 2">
    <name type="scientific">Leptospira ainlahdjerensis</name>
    <dbReference type="NCBI Taxonomy" id="2810033"/>
    <lineage>
        <taxon>Bacteria</taxon>
        <taxon>Pseudomonadati</taxon>
        <taxon>Spirochaetota</taxon>
        <taxon>Spirochaetia</taxon>
        <taxon>Leptospirales</taxon>
        <taxon>Leptospiraceae</taxon>
        <taxon>Leptospira</taxon>
    </lineage>
</organism>
<name>A0ABS2UE35_9LEPT</name>
<dbReference type="Proteomes" id="UP000724686">
    <property type="component" value="Unassembled WGS sequence"/>
</dbReference>
<accession>A0ABS2UE35</accession>
<proteinExistence type="predicted"/>
<dbReference type="RefSeq" id="WP_205280631.1">
    <property type="nucleotide sequence ID" value="NZ_JAFFPU010000064.1"/>
</dbReference>
<keyword evidence="2" id="KW-1185">Reference proteome</keyword>
<sequence>MGAKLIFVSMLSALIQCSYYIPYKFTKLPISESDGSFLIFRYNRVQENKNENRYILNPVLRYGETYLTPAYNLNPENSFWKIFYKNPDDLPYSMIVGEASQNVYYTEGCEYYIPIPIGEYYLDIEFRRVGQSGFIRQKVKIDNQQSLYLDFEENPDAIDQIILNLRLMETMPRKKSEKCYYKD</sequence>
<evidence type="ECO:0000313" key="1">
    <source>
        <dbReference type="EMBL" id="MBM9578635.1"/>
    </source>
</evidence>
<protein>
    <recommendedName>
        <fullName evidence="3">DUF2846 domain-containing protein</fullName>
    </recommendedName>
</protein>
<comment type="caution">
    <text evidence="1">The sequence shown here is derived from an EMBL/GenBank/DDBJ whole genome shotgun (WGS) entry which is preliminary data.</text>
</comment>
<evidence type="ECO:0000313" key="2">
    <source>
        <dbReference type="Proteomes" id="UP000724686"/>
    </source>
</evidence>
<reference evidence="1 2" key="1">
    <citation type="submission" date="2021-02" db="EMBL/GenBank/DDBJ databases">
        <title>Leptospira ainlahdjerensis sp. nov., Leptospira ainazelensis sp. nov., Leptospira abararensis sp. nov. and Leptospira chreensis sp. nov., four new species isolated from water sources in Algeria.</title>
        <authorList>
            <person name="Amara Korba A."/>
            <person name="Kainiu M."/>
            <person name="Vincent A.T."/>
            <person name="Mariet J.-F."/>
            <person name="Veyrier F.J."/>
            <person name="Goarant C."/>
            <person name="Picardeau M."/>
        </authorList>
    </citation>
    <scope>NUCLEOTIDE SEQUENCE [LARGE SCALE GENOMIC DNA]</scope>
    <source>
        <strain evidence="1 2">201903070</strain>
    </source>
</reference>
<gene>
    <name evidence="1" type="ORF">JWG45_15930</name>
</gene>